<accession>A0A8J7RGL1</accession>
<evidence type="ECO:0000313" key="1">
    <source>
        <dbReference type="EMBL" id="MBP0438056.1"/>
    </source>
</evidence>
<keyword evidence="2" id="KW-1185">Reference proteome</keyword>
<protein>
    <submittedName>
        <fullName evidence="1">Uncharacterized protein</fullName>
    </submittedName>
</protein>
<dbReference type="Proteomes" id="UP000666240">
    <property type="component" value="Unassembled WGS sequence"/>
</dbReference>
<proteinExistence type="predicted"/>
<reference evidence="1" key="1">
    <citation type="submission" date="2021-03" db="EMBL/GenBank/DDBJ databases">
        <title>Genome sequencing and assembly of Tianweitania sediminis.</title>
        <authorList>
            <person name="Chhetri G."/>
        </authorList>
    </citation>
    <scope>NUCLEOTIDE SEQUENCE</scope>
    <source>
        <strain evidence="1">Z8</strain>
    </source>
</reference>
<sequence>MNARPNWKLAEYSLLAGGRGSVPSRIDTFLMQAGFRVNEPEFRAVHEVLWGTAMPNSTAAHIFVALWYASPEQAVAAGMDHVMELLGGLKEDQGAGELVDMLEGRVRSLVQDCGKILVARQRDLFAFVGSRRLVAVVSSLQCDDITIASLREAISLVAKEPMGIPTFRSMLASGHEGFDRTLAMDWHRWSPVLRSDFIGMLDNEAGVISDPVKFLETFPEALGSKEWEEALAVELADRHEGGFPEQAPRQRWEAAAACFAKPDCTATAS</sequence>
<dbReference type="EMBL" id="JAGIYY010000001">
    <property type="protein sequence ID" value="MBP0438056.1"/>
    <property type="molecule type" value="Genomic_DNA"/>
</dbReference>
<name>A0A8J7RGL1_9HYPH</name>
<evidence type="ECO:0000313" key="2">
    <source>
        <dbReference type="Proteomes" id="UP000666240"/>
    </source>
</evidence>
<comment type="caution">
    <text evidence="1">The sequence shown here is derived from an EMBL/GenBank/DDBJ whole genome shotgun (WGS) entry which is preliminary data.</text>
</comment>
<organism evidence="1 2">
    <name type="scientific">Tianweitania sediminis</name>
    <dbReference type="NCBI Taxonomy" id="1502156"/>
    <lineage>
        <taxon>Bacteria</taxon>
        <taxon>Pseudomonadati</taxon>
        <taxon>Pseudomonadota</taxon>
        <taxon>Alphaproteobacteria</taxon>
        <taxon>Hyphomicrobiales</taxon>
        <taxon>Phyllobacteriaceae</taxon>
        <taxon>Tianweitania</taxon>
    </lineage>
</organism>
<dbReference type="AlphaFoldDB" id="A0A8J7RGL1"/>
<gene>
    <name evidence="1" type="ORF">J5Y06_05305</name>
</gene>